<evidence type="ECO:0000313" key="3">
    <source>
        <dbReference type="Proteomes" id="UP000828251"/>
    </source>
</evidence>
<evidence type="ECO:0000313" key="2">
    <source>
        <dbReference type="EMBL" id="KAH1098557.1"/>
    </source>
</evidence>
<dbReference type="AlphaFoldDB" id="A0A9D4AAV9"/>
<keyword evidence="3" id="KW-1185">Reference proteome</keyword>
<evidence type="ECO:0000259" key="1">
    <source>
        <dbReference type="Pfam" id="PF14111"/>
    </source>
</evidence>
<feature type="domain" description="DUF4283" evidence="1">
    <location>
        <begin position="1"/>
        <end position="51"/>
    </location>
</feature>
<sequence>MANIWHPLEGVQISDLGEKRFLFKFFNEVDIHRVITGAPWTFNNHLLIIHRI</sequence>
<protein>
    <recommendedName>
        <fullName evidence="1">DUF4283 domain-containing protein</fullName>
    </recommendedName>
</protein>
<proteinExistence type="predicted"/>
<accession>A0A9D4AAV9</accession>
<dbReference type="Pfam" id="PF14111">
    <property type="entry name" value="DUF4283"/>
    <property type="match status" value="1"/>
</dbReference>
<gene>
    <name evidence="2" type="ORF">J1N35_015478</name>
</gene>
<dbReference type="EMBL" id="JAIQCV010000005">
    <property type="protein sequence ID" value="KAH1098557.1"/>
    <property type="molecule type" value="Genomic_DNA"/>
</dbReference>
<organism evidence="2 3">
    <name type="scientific">Gossypium stocksii</name>
    <dbReference type="NCBI Taxonomy" id="47602"/>
    <lineage>
        <taxon>Eukaryota</taxon>
        <taxon>Viridiplantae</taxon>
        <taxon>Streptophyta</taxon>
        <taxon>Embryophyta</taxon>
        <taxon>Tracheophyta</taxon>
        <taxon>Spermatophyta</taxon>
        <taxon>Magnoliopsida</taxon>
        <taxon>eudicotyledons</taxon>
        <taxon>Gunneridae</taxon>
        <taxon>Pentapetalae</taxon>
        <taxon>rosids</taxon>
        <taxon>malvids</taxon>
        <taxon>Malvales</taxon>
        <taxon>Malvaceae</taxon>
        <taxon>Malvoideae</taxon>
        <taxon>Gossypium</taxon>
    </lineage>
</organism>
<comment type="caution">
    <text evidence="2">The sequence shown here is derived from an EMBL/GenBank/DDBJ whole genome shotgun (WGS) entry which is preliminary data.</text>
</comment>
<dbReference type="Proteomes" id="UP000828251">
    <property type="component" value="Unassembled WGS sequence"/>
</dbReference>
<dbReference type="InterPro" id="IPR025558">
    <property type="entry name" value="DUF4283"/>
</dbReference>
<reference evidence="2 3" key="1">
    <citation type="journal article" date="2021" name="Plant Biotechnol. J.">
        <title>Multi-omics assisted identification of the key and species-specific regulatory components of drought-tolerant mechanisms in Gossypium stocksii.</title>
        <authorList>
            <person name="Yu D."/>
            <person name="Ke L."/>
            <person name="Zhang D."/>
            <person name="Wu Y."/>
            <person name="Sun Y."/>
            <person name="Mei J."/>
            <person name="Sun J."/>
            <person name="Sun Y."/>
        </authorList>
    </citation>
    <scope>NUCLEOTIDE SEQUENCE [LARGE SCALE GENOMIC DNA]</scope>
    <source>
        <strain evidence="3">cv. E1</strain>
        <tissue evidence="2">Leaf</tissue>
    </source>
</reference>
<dbReference type="OrthoDB" id="993913at2759"/>
<name>A0A9D4AAV9_9ROSI</name>